<dbReference type="InterPro" id="IPR001316">
    <property type="entry name" value="Pept_S1A_streptogrisin"/>
</dbReference>
<dbReference type="Gene3D" id="2.40.10.10">
    <property type="entry name" value="Trypsin-like serine proteases"/>
    <property type="match status" value="2"/>
</dbReference>
<keyword evidence="5" id="KW-0720">Serine protease</keyword>
<evidence type="ECO:0000313" key="10">
    <source>
        <dbReference type="EMBL" id="NUU17951.1"/>
    </source>
</evidence>
<dbReference type="GO" id="GO:0006508">
    <property type="term" value="P:proteolysis"/>
    <property type="evidence" value="ECO:0007669"/>
    <property type="project" value="UniProtKB-KW"/>
</dbReference>
<accession>A0A7Y6A1A6</accession>
<proteinExistence type="inferred from homology"/>
<evidence type="ECO:0000256" key="8">
    <source>
        <dbReference type="SAM" id="SignalP"/>
    </source>
</evidence>
<evidence type="ECO:0000256" key="3">
    <source>
        <dbReference type="ARBA" id="ARBA00022729"/>
    </source>
</evidence>
<reference evidence="10 11" key="1">
    <citation type="submission" date="2020-05" db="EMBL/GenBank/DDBJ databases">
        <title>Genome Sequencing of Type Strains.</title>
        <authorList>
            <person name="Lemaire J.F."/>
            <person name="Inderbitzin P."/>
            <person name="Gregorio O.A."/>
            <person name="Collins S.B."/>
            <person name="Wespe N."/>
            <person name="Knight-Connoni V."/>
        </authorList>
    </citation>
    <scope>NUCLEOTIDE SEQUENCE [LARGE SCALE GENOMIC DNA]</scope>
    <source>
        <strain evidence="10 11">ATCC 25174</strain>
    </source>
</reference>
<dbReference type="Pfam" id="PF02983">
    <property type="entry name" value="Pro_Al_protease"/>
    <property type="match status" value="1"/>
</dbReference>
<keyword evidence="2" id="KW-0645">Protease</keyword>
<dbReference type="GO" id="GO:0005576">
    <property type="term" value="C:extracellular region"/>
    <property type="evidence" value="ECO:0007669"/>
    <property type="project" value="InterPro"/>
</dbReference>
<keyword evidence="3 8" id="KW-0732">Signal</keyword>
<dbReference type="EMBL" id="JABMCI010000065">
    <property type="protein sequence ID" value="NUU17951.1"/>
    <property type="molecule type" value="Genomic_DNA"/>
</dbReference>
<comment type="caution">
    <text evidence="10">The sequence shown here is derived from an EMBL/GenBank/DDBJ whole genome shotgun (WGS) entry which is preliminary data.</text>
</comment>
<evidence type="ECO:0000256" key="4">
    <source>
        <dbReference type="ARBA" id="ARBA00022801"/>
    </source>
</evidence>
<dbReference type="Gene3D" id="3.30.300.50">
    <property type="match status" value="2"/>
</dbReference>
<evidence type="ECO:0000256" key="2">
    <source>
        <dbReference type="ARBA" id="ARBA00022670"/>
    </source>
</evidence>
<dbReference type="PRINTS" id="PR00861">
    <property type="entry name" value="ALYTICPTASE"/>
</dbReference>
<dbReference type="InterPro" id="IPR009003">
    <property type="entry name" value="Peptidase_S1_PA"/>
</dbReference>
<dbReference type="AlphaFoldDB" id="A0A7Y6A1A6"/>
<name>A0A7Y6A1A6_9CELL</name>
<dbReference type="GO" id="GO:0004252">
    <property type="term" value="F:serine-type endopeptidase activity"/>
    <property type="evidence" value="ECO:0007669"/>
    <property type="project" value="InterPro"/>
</dbReference>
<sequence>MTRYTWRAAVTACAAGALLIGPLAVGSTAAPSDPGSTSPQELGIQQKVDPAIQKALERDLGLSPSAAAKRLTFQADAAGKQRILKARLGATFAGAWLDPTKNVLYVGVADGAAASTVQAAGAQAVVVNHTLADLEKWQASLDATTAEAPSAVPSWYVDVTTNSVVVSVVAGAETAARQLVERAGVPTDSVTFQTTTEAPRTFIDIVGGNAYTIGGTSRCSVGFSVTGGFVSAGHCGSTGATTASPTGTFRGSSFPGNDYSWIAAASGNTPIGAVNQYNGSRVSVAGSTDAAVGASVCRSGSTTGWHCGTIQSRGASVTYAQGTVSGLIRTNVCAEPGDSGGSLIAGNQAQGVTSGGSGNCSSGGTTYFQPVNEILSAYGLTLITGGGGTTPPPTTSCSGYAASYQGTLTSGSAVAQPSGGSVSVTRSGTFRLCLAGPTGADFDLYLQKRSGTAWSTVARGTTSSPNEAFTYSGTAGTYRYVVDAYSGSGAYVLGVTTP</sequence>
<organism evidence="10 11">
    <name type="scientific">Cellulomonas humilata</name>
    <dbReference type="NCBI Taxonomy" id="144055"/>
    <lineage>
        <taxon>Bacteria</taxon>
        <taxon>Bacillati</taxon>
        <taxon>Actinomycetota</taxon>
        <taxon>Actinomycetes</taxon>
        <taxon>Micrococcales</taxon>
        <taxon>Cellulomonadaceae</taxon>
        <taxon>Cellulomonas</taxon>
    </lineage>
</organism>
<evidence type="ECO:0000256" key="5">
    <source>
        <dbReference type="ARBA" id="ARBA00022825"/>
    </source>
</evidence>
<dbReference type="Proteomes" id="UP000565724">
    <property type="component" value="Unassembled WGS sequence"/>
</dbReference>
<feature type="signal peptide" evidence="8">
    <location>
        <begin position="1"/>
        <end position="29"/>
    </location>
</feature>
<evidence type="ECO:0000259" key="9">
    <source>
        <dbReference type="Pfam" id="PF02983"/>
    </source>
</evidence>
<dbReference type="SUPFAM" id="SSF50494">
    <property type="entry name" value="Trypsin-like serine proteases"/>
    <property type="match status" value="1"/>
</dbReference>
<protein>
    <submittedName>
        <fullName evidence="10">S1 family peptidase</fullName>
    </submittedName>
</protein>
<dbReference type="CDD" id="cd21112">
    <property type="entry name" value="alphaLP-like"/>
    <property type="match status" value="1"/>
</dbReference>
<keyword evidence="11" id="KW-1185">Reference proteome</keyword>
<dbReference type="RefSeq" id="WP_175347898.1">
    <property type="nucleotide sequence ID" value="NZ_JABMCI010000065.1"/>
</dbReference>
<evidence type="ECO:0000256" key="7">
    <source>
        <dbReference type="ARBA" id="ARBA00023157"/>
    </source>
</evidence>
<dbReference type="Gene3D" id="2.60.120.380">
    <property type="match status" value="1"/>
</dbReference>
<keyword evidence="4" id="KW-0378">Hydrolase</keyword>
<feature type="chain" id="PRO_5031251781" evidence="8">
    <location>
        <begin position="30"/>
        <end position="498"/>
    </location>
</feature>
<dbReference type="InterPro" id="IPR035070">
    <property type="entry name" value="Streptogrisin_prodomain"/>
</dbReference>
<evidence type="ECO:0000313" key="11">
    <source>
        <dbReference type="Proteomes" id="UP000565724"/>
    </source>
</evidence>
<dbReference type="InterPro" id="IPR043504">
    <property type="entry name" value="Peptidase_S1_PA_chymotrypsin"/>
</dbReference>
<gene>
    <name evidence="10" type="ORF">HP550_11895</name>
</gene>
<dbReference type="InterPro" id="IPR004236">
    <property type="entry name" value="Pept_S1_alpha_lytic"/>
</dbReference>
<comment type="similarity">
    <text evidence="1">Belongs to the peptidase S1 family.</text>
</comment>
<evidence type="ECO:0000256" key="1">
    <source>
        <dbReference type="ARBA" id="ARBA00007664"/>
    </source>
</evidence>
<keyword evidence="7" id="KW-1015">Disulfide bond</keyword>
<keyword evidence="6" id="KW-0865">Zymogen</keyword>
<evidence type="ECO:0000256" key="6">
    <source>
        <dbReference type="ARBA" id="ARBA00023145"/>
    </source>
</evidence>
<feature type="domain" description="Peptidase S1A alpha-lytic prodomain" evidence="9">
    <location>
        <begin position="129"/>
        <end position="186"/>
    </location>
</feature>